<evidence type="ECO:0000256" key="3">
    <source>
        <dbReference type="SAM" id="Phobius"/>
    </source>
</evidence>
<dbReference type="CDD" id="cd09107">
    <property type="entry name" value="PLDc_vPLD3_4_5_like_2"/>
    <property type="match status" value="1"/>
</dbReference>
<dbReference type="Gene3D" id="3.30.870.10">
    <property type="entry name" value="Endonuclease Chain A"/>
    <property type="match status" value="2"/>
</dbReference>
<dbReference type="PANTHER" id="PTHR10185">
    <property type="entry name" value="PHOSPHOLIPASE D - RELATED"/>
    <property type="match status" value="1"/>
</dbReference>
<dbReference type="InterPro" id="IPR001736">
    <property type="entry name" value="PLipase_D/transphosphatidylase"/>
</dbReference>
<feature type="compositionally biased region" description="Low complexity" evidence="2">
    <location>
        <begin position="158"/>
        <end position="191"/>
    </location>
</feature>
<evidence type="ECO:0000256" key="2">
    <source>
        <dbReference type="SAM" id="MobiDB-lite"/>
    </source>
</evidence>
<feature type="compositionally biased region" description="Low complexity" evidence="2">
    <location>
        <begin position="115"/>
        <end position="129"/>
    </location>
</feature>
<proteinExistence type="inferred from homology"/>
<sequence>MQIKRVYVHSTRPLSIPFLSSINMSESSELPTIVSKPPKTRTKLPIYLVSAIVVALVVIVVVINIVHRLPDSPDDSKNSDISKTTISSGIGSSSIAPATSFYSSSTESLLITSTDYSTSTSESDSSSSNSDEDHKDGENSTLVQVTVTTTVIPTSTVQETTVSTAQETTTDYVSSTPSQPSSASSSTSPSAETTVIPDPTLIPPTGVECGKTCSVSVVESIPRGVWFVDRVYTKNSYESWMELLGSARSEIDIFAYKMNLREKELRYDVDNSTFEGRHIYSMIEDQAKSGILIKLIDCQPPTFPENDYDADELERLGLIQRQGLDMNTMNGGGGGVQHSKTFIVDDRHLFVGSLNFEWKSFSQKLEIGLEFHDCPCIAKDASSLFDQMFDSLSGNEKLETLDFQPHKIGNSTFQFLVSIVFLSSIPYHFQASPSFLLSSSHSWDLEALLNLIYEADESVDISVMQYFPSWIYFKNREFYSQIDNAIRMSVSRGIKFRILVSGDQKEEQKLMFAYLRSLSVLHSPAESRFIQIKFILIPQTAQESYKDRKMHAKFILSEKRTIIGSSNYAPEYFYKSTGTAVVVDEEPFHGDINRQVKAVFERYWHSTYTQNLQKFGESKGFLPKTTKPSNPFSGWFGFDQIGVFNEKYSVSGLFHEKDSEEDQLLDPIIFI</sequence>
<feature type="region of interest" description="Disordered" evidence="2">
    <location>
        <begin position="158"/>
        <end position="203"/>
    </location>
</feature>
<dbReference type="OrthoDB" id="1923775at2759"/>
<keyword evidence="3" id="KW-0812">Transmembrane</keyword>
<evidence type="ECO:0000313" key="6">
    <source>
        <dbReference type="Proteomes" id="UP000230233"/>
    </source>
</evidence>
<dbReference type="AlphaFoldDB" id="A0A2G5V0M4"/>
<gene>
    <name evidence="5" type="primary">Cni-E04F6.4</name>
    <name evidence="5" type="synonym">Cnig_chr_II.g5288</name>
    <name evidence="5" type="ORF">B9Z55_005288</name>
</gene>
<dbReference type="InterPro" id="IPR050874">
    <property type="entry name" value="Diverse_PLD-related"/>
</dbReference>
<dbReference type="GO" id="GO:0003824">
    <property type="term" value="F:catalytic activity"/>
    <property type="evidence" value="ECO:0007669"/>
    <property type="project" value="InterPro"/>
</dbReference>
<dbReference type="SMART" id="SM00155">
    <property type="entry name" value="PLDc"/>
    <property type="match status" value="2"/>
</dbReference>
<name>A0A2G5V0M4_9PELO</name>
<dbReference type="EMBL" id="PDUG01000002">
    <property type="protein sequence ID" value="PIC45181.1"/>
    <property type="molecule type" value="Genomic_DNA"/>
</dbReference>
<protein>
    <recommendedName>
        <fullName evidence="4">PLD phosphodiesterase domain-containing protein</fullName>
    </recommendedName>
</protein>
<comment type="caution">
    <text evidence="5">The sequence shown here is derived from an EMBL/GenBank/DDBJ whole genome shotgun (WGS) entry which is preliminary data.</text>
</comment>
<organism evidence="5 6">
    <name type="scientific">Caenorhabditis nigoni</name>
    <dbReference type="NCBI Taxonomy" id="1611254"/>
    <lineage>
        <taxon>Eukaryota</taxon>
        <taxon>Metazoa</taxon>
        <taxon>Ecdysozoa</taxon>
        <taxon>Nematoda</taxon>
        <taxon>Chromadorea</taxon>
        <taxon>Rhabditida</taxon>
        <taxon>Rhabditina</taxon>
        <taxon>Rhabditomorpha</taxon>
        <taxon>Rhabditoidea</taxon>
        <taxon>Rhabditidae</taxon>
        <taxon>Peloderinae</taxon>
        <taxon>Caenorhabditis</taxon>
    </lineage>
</organism>
<keyword evidence="6" id="KW-1185">Reference proteome</keyword>
<keyword evidence="3" id="KW-1133">Transmembrane helix</keyword>
<feature type="domain" description="PLD phosphodiesterase" evidence="4">
    <location>
        <begin position="546"/>
        <end position="572"/>
    </location>
</feature>
<feature type="region of interest" description="Disordered" evidence="2">
    <location>
        <begin position="115"/>
        <end position="141"/>
    </location>
</feature>
<dbReference type="SUPFAM" id="SSF56024">
    <property type="entry name" value="Phospholipase D/nuclease"/>
    <property type="match status" value="2"/>
</dbReference>
<dbReference type="CDD" id="cd09106">
    <property type="entry name" value="PLDc_vPLD3_4_5_like_1"/>
    <property type="match status" value="1"/>
</dbReference>
<keyword evidence="3" id="KW-0472">Membrane</keyword>
<dbReference type="STRING" id="1611254.A0A2G5V0M4"/>
<dbReference type="Proteomes" id="UP000230233">
    <property type="component" value="Chromosome II"/>
</dbReference>
<reference evidence="6" key="1">
    <citation type="submission" date="2017-10" db="EMBL/GenBank/DDBJ databases">
        <title>Rapid genome shrinkage in a self-fertile nematode reveals novel sperm competition proteins.</title>
        <authorList>
            <person name="Yin D."/>
            <person name="Schwarz E.M."/>
            <person name="Thomas C.G."/>
            <person name="Felde R.L."/>
            <person name="Korf I.F."/>
            <person name="Cutter A.D."/>
            <person name="Schartner C.M."/>
            <person name="Ralston E.J."/>
            <person name="Meyer B.J."/>
            <person name="Haag E.S."/>
        </authorList>
    </citation>
    <scope>NUCLEOTIDE SEQUENCE [LARGE SCALE GENOMIC DNA]</scope>
    <source>
        <strain evidence="6">JU1422</strain>
    </source>
</reference>
<dbReference type="Pfam" id="PF00614">
    <property type="entry name" value="PLDc"/>
    <property type="match status" value="1"/>
</dbReference>
<evidence type="ECO:0000259" key="4">
    <source>
        <dbReference type="PROSITE" id="PS50035"/>
    </source>
</evidence>
<accession>A0A2G5V0M4</accession>
<feature type="transmembrane region" description="Helical" evidence="3">
    <location>
        <begin position="46"/>
        <end position="66"/>
    </location>
</feature>
<dbReference type="PROSITE" id="PS50035">
    <property type="entry name" value="PLD"/>
    <property type="match status" value="2"/>
</dbReference>
<dbReference type="InterPro" id="IPR032803">
    <property type="entry name" value="PLDc_3"/>
</dbReference>
<dbReference type="PANTHER" id="PTHR10185:SF15">
    <property type="entry name" value="PLD PHOSPHODIESTERASE DOMAIN-CONTAINING PROTEIN"/>
    <property type="match status" value="1"/>
</dbReference>
<dbReference type="Pfam" id="PF13918">
    <property type="entry name" value="PLDc_3"/>
    <property type="match status" value="1"/>
</dbReference>
<evidence type="ECO:0000256" key="1">
    <source>
        <dbReference type="ARBA" id="ARBA00008664"/>
    </source>
</evidence>
<comment type="similarity">
    <text evidence="1">Belongs to the phospholipase D family.</text>
</comment>
<feature type="domain" description="PLD phosphodiesterase" evidence="4">
    <location>
        <begin position="333"/>
        <end position="360"/>
    </location>
</feature>
<evidence type="ECO:0000313" key="5">
    <source>
        <dbReference type="EMBL" id="PIC45181.1"/>
    </source>
</evidence>